<dbReference type="InterPro" id="IPR013324">
    <property type="entry name" value="RNA_pol_sigma_r3/r4-like"/>
</dbReference>
<evidence type="ECO:0000256" key="1">
    <source>
        <dbReference type="ARBA" id="ARBA00010641"/>
    </source>
</evidence>
<evidence type="ECO:0000256" key="3">
    <source>
        <dbReference type="ARBA" id="ARBA00023082"/>
    </source>
</evidence>
<proteinExistence type="inferred from homology"/>
<dbReference type="InterPro" id="IPR036388">
    <property type="entry name" value="WH-like_DNA-bd_sf"/>
</dbReference>
<feature type="domain" description="RNA polymerase sigma-70 region 2" evidence="6">
    <location>
        <begin position="21"/>
        <end position="86"/>
    </location>
</feature>
<evidence type="ECO:0000256" key="2">
    <source>
        <dbReference type="ARBA" id="ARBA00023015"/>
    </source>
</evidence>
<dbReference type="EC" id="2.7.7.6" evidence="8"/>
<keyword evidence="4" id="KW-0804">Transcription</keyword>
<protein>
    <submittedName>
        <fullName evidence="8">RNA polymerase subunit sigma-70</fullName>
        <ecNumber evidence="8">2.7.7.6</ecNumber>
    </submittedName>
</protein>
<dbReference type="InterPro" id="IPR013249">
    <property type="entry name" value="RNA_pol_sigma70_r4_t2"/>
</dbReference>
<evidence type="ECO:0000259" key="7">
    <source>
        <dbReference type="Pfam" id="PF08281"/>
    </source>
</evidence>
<dbReference type="NCBIfam" id="TIGR02937">
    <property type="entry name" value="sigma70-ECF"/>
    <property type="match status" value="1"/>
</dbReference>
<dbReference type="InterPro" id="IPR013325">
    <property type="entry name" value="RNA_pol_sigma_r2"/>
</dbReference>
<dbReference type="PANTHER" id="PTHR43133">
    <property type="entry name" value="RNA POLYMERASE ECF-TYPE SIGMA FACTO"/>
    <property type="match status" value="1"/>
</dbReference>
<dbReference type="Proteomes" id="UP001442841">
    <property type="component" value="Chromosome"/>
</dbReference>
<evidence type="ECO:0000313" key="9">
    <source>
        <dbReference type="Proteomes" id="UP001442841"/>
    </source>
</evidence>
<dbReference type="NCBIfam" id="NF006089">
    <property type="entry name" value="PRK08241.1"/>
    <property type="match status" value="1"/>
</dbReference>
<feature type="domain" description="RNA polymerase sigma factor 70 region 4 type 2" evidence="7">
    <location>
        <begin position="144"/>
        <end position="190"/>
    </location>
</feature>
<evidence type="ECO:0000259" key="6">
    <source>
        <dbReference type="Pfam" id="PF04542"/>
    </source>
</evidence>
<dbReference type="InterPro" id="IPR039425">
    <property type="entry name" value="RNA_pol_sigma-70-like"/>
</dbReference>
<name>A0ABZ3FSC0_9ACTN</name>
<gene>
    <name evidence="8" type="ORF">AADG42_17185</name>
</gene>
<dbReference type="SUPFAM" id="SSF88946">
    <property type="entry name" value="Sigma2 domain of RNA polymerase sigma factors"/>
    <property type="match status" value="1"/>
</dbReference>
<dbReference type="Gene3D" id="1.10.1740.10">
    <property type="match status" value="1"/>
</dbReference>
<evidence type="ECO:0000256" key="5">
    <source>
        <dbReference type="SAM" id="MobiDB-lite"/>
    </source>
</evidence>
<keyword evidence="3" id="KW-0731">Sigma factor</keyword>
<keyword evidence="8" id="KW-0548">Nucleotidyltransferase</keyword>
<feature type="region of interest" description="Disordered" evidence="5">
    <location>
        <begin position="189"/>
        <end position="231"/>
    </location>
</feature>
<dbReference type="Pfam" id="PF04542">
    <property type="entry name" value="Sigma70_r2"/>
    <property type="match status" value="1"/>
</dbReference>
<reference evidence="8 9" key="1">
    <citation type="submission" date="2024-04" db="EMBL/GenBank/DDBJ databases">
        <title>Isolation of an actinomycete strain from pig manure.</title>
        <authorList>
            <person name="Gong T."/>
            <person name="Yu Z."/>
            <person name="An M."/>
            <person name="Wei C."/>
            <person name="Yang W."/>
            <person name="Liu L."/>
        </authorList>
    </citation>
    <scope>NUCLEOTIDE SEQUENCE [LARGE SCALE GENOMIC DNA]</scope>
    <source>
        <strain evidence="8 9">ZF39</strain>
    </source>
</reference>
<comment type="similarity">
    <text evidence="1">Belongs to the sigma-70 factor family. ECF subfamily.</text>
</comment>
<accession>A0ABZ3FSC0</accession>
<organism evidence="8 9">
    <name type="scientific">Ammonicoccus fulvus</name>
    <dbReference type="NCBI Taxonomy" id="3138240"/>
    <lineage>
        <taxon>Bacteria</taxon>
        <taxon>Bacillati</taxon>
        <taxon>Actinomycetota</taxon>
        <taxon>Actinomycetes</taxon>
        <taxon>Propionibacteriales</taxon>
        <taxon>Propionibacteriaceae</taxon>
        <taxon>Ammonicoccus</taxon>
    </lineage>
</organism>
<dbReference type="GO" id="GO:0003899">
    <property type="term" value="F:DNA-directed RNA polymerase activity"/>
    <property type="evidence" value="ECO:0007669"/>
    <property type="project" value="UniProtKB-EC"/>
</dbReference>
<sequence>MTVADPGSAADPAEFEQATARLRPELIAHCYRMLGSLSDAEDQVQETYLRAWRAYHSFEGRSSVRTWMYRIATNVCINAARAASRRVLPTGLGQPAGDPDAPIEARHDESWLEPLPDAVLWGRAQPEPGEAVAAREGVGLAAVAVLQDLPPNQRATLVLRDVLQFSAGEAAEILGVGVTAVNSALQRARASVGDGLTVEGRPSGSSTRRSARCGPTSVPPSRRTTSMRSWN</sequence>
<dbReference type="SUPFAM" id="SSF88659">
    <property type="entry name" value="Sigma3 and sigma4 domains of RNA polymerase sigma factors"/>
    <property type="match status" value="1"/>
</dbReference>
<dbReference type="PANTHER" id="PTHR43133:SF65">
    <property type="entry name" value="ECF RNA POLYMERASE SIGMA FACTOR SIGG"/>
    <property type="match status" value="1"/>
</dbReference>
<keyword evidence="8" id="KW-0808">Transferase</keyword>
<dbReference type="Pfam" id="PF08281">
    <property type="entry name" value="Sigma70_r4_2"/>
    <property type="match status" value="1"/>
</dbReference>
<keyword evidence="2" id="KW-0805">Transcription regulation</keyword>
<feature type="compositionally biased region" description="Polar residues" evidence="5">
    <location>
        <begin position="222"/>
        <end position="231"/>
    </location>
</feature>
<keyword evidence="9" id="KW-1185">Reference proteome</keyword>
<dbReference type="InterPro" id="IPR007627">
    <property type="entry name" value="RNA_pol_sigma70_r2"/>
</dbReference>
<evidence type="ECO:0000313" key="8">
    <source>
        <dbReference type="EMBL" id="XAN08968.1"/>
    </source>
</evidence>
<dbReference type="InterPro" id="IPR014284">
    <property type="entry name" value="RNA_pol_sigma-70_dom"/>
</dbReference>
<dbReference type="RefSeq" id="WP_425310402.1">
    <property type="nucleotide sequence ID" value="NZ_CP154795.1"/>
</dbReference>
<evidence type="ECO:0000256" key="4">
    <source>
        <dbReference type="ARBA" id="ARBA00023163"/>
    </source>
</evidence>
<dbReference type="Gene3D" id="1.10.10.10">
    <property type="entry name" value="Winged helix-like DNA-binding domain superfamily/Winged helix DNA-binding domain"/>
    <property type="match status" value="1"/>
</dbReference>
<dbReference type="EMBL" id="CP154795">
    <property type="protein sequence ID" value="XAN08968.1"/>
    <property type="molecule type" value="Genomic_DNA"/>
</dbReference>